<dbReference type="GO" id="GO:0051087">
    <property type="term" value="F:protein-folding chaperone binding"/>
    <property type="evidence" value="ECO:0007669"/>
    <property type="project" value="InterPro"/>
</dbReference>
<evidence type="ECO:0000313" key="10">
    <source>
        <dbReference type="Proteomes" id="UP000030748"/>
    </source>
</evidence>
<dbReference type="PROSITE" id="PS51203">
    <property type="entry name" value="CS"/>
    <property type="match status" value="1"/>
</dbReference>
<dbReference type="OrthoDB" id="1898560at2759"/>
<keyword evidence="10" id="KW-1185">Reference proteome</keyword>
<dbReference type="Gene3D" id="1.25.40.10">
    <property type="entry name" value="Tetratricopeptide repeat domain"/>
    <property type="match status" value="1"/>
</dbReference>
<dbReference type="AlphaFoldDB" id="A0A022PTA2"/>
<dbReference type="OMA" id="NPDDMEW"/>
<dbReference type="KEGG" id="egt:105977529"/>
<evidence type="ECO:0000256" key="5">
    <source>
        <dbReference type="ARBA" id="ARBA00075471"/>
    </source>
</evidence>
<protein>
    <recommendedName>
        <fullName evidence="4">Protein SGT1 homolog</fullName>
    </recommendedName>
    <alternativeName>
        <fullName evidence="5">Suppressor of G2 allele of SKP1 homolog</fullName>
    </alternativeName>
</protein>
<feature type="repeat" description="TPR" evidence="6">
    <location>
        <begin position="38"/>
        <end position="71"/>
    </location>
</feature>
<gene>
    <name evidence="9" type="ORF">MIMGU_mgv1a008774mg</name>
</gene>
<dbReference type="eggNOG" id="KOG1309">
    <property type="taxonomic scope" value="Eukaryota"/>
</dbReference>
<dbReference type="InterPro" id="IPR007052">
    <property type="entry name" value="CS_dom"/>
</dbReference>
<feature type="domain" description="SGS" evidence="7">
    <location>
        <begin position="272"/>
        <end position="363"/>
    </location>
</feature>
<evidence type="ECO:0000259" key="8">
    <source>
        <dbReference type="PROSITE" id="PS51203"/>
    </source>
</evidence>
<evidence type="ECO:0000256" key="1">
    <source>
        <dbReference type="ARBA" id="ARBA00008509"/>
    </source>
</evidence>
<reference evidence="9 10" key="1">
    <citation type="journal article" date="2013" name="Proc. Natl. Acad. Sci. U.S.A.">
        <title>Fine-scale variation in meiotic recombination in Mimulus inferred from population shotgun sequencing.</title>
        <authorList>
            <person name="Hellsten U."/>
            <person name="Wright K.M."/>
            <person name="Jenkins J."/>
            <person name="Shu S."/>
            <person name="Yuan Y."/>
            <person name="Wessler S.R."/>
            <person name="Schmutz J."/>
            <person name="Willis J.H."/>
            <person name="Rokhsar D.S."/>
        </authorList>
    </citation>
    <scope>NUCLEOTIDE SEQUENCE [LARGE SCALE GENOMIC DNA]</scope>
    <source>
        <strain evidence="10">cv. DUN x IM62</strain>
    </source>
</reference>
<dbReference type="SUPFAM" id="SSF48452">
    <property type="entry name" value="TPR-like"/>
    <property type="match status" value="1"/>
</dbReference>
<dbReference type="InterPro" id="IPR007699">
    <property type="entry name" value="SGS_dom"/>
</dbReference>
<dbReference type="PhylomeDB" id="A0A022PTA2"/>
<dbReference type="FunFam" id="1.25.40.10:FF:000778">
    <property type="entry name" value="Protein SGT1 homolog"/>
    <property type="match status" value="1"/>
</dbReference>
<dbReference type="GO" id="GO:0005737">
    <property type="term" value="C:cytoplasm"/>
    <property type="evidence" value="ECO:0000318"/>
    <property type="project" value="GO_Central"/>
</dbReference>
<dbReference type="Pfam" id="PF04969">
    <property type="entry name" value="CS"/>
    <property type="match status" value="1"/>
</dbReference>
<dbReference type="Pfam" id="PF05002">
    <property type="entry name" value="SGS"/>
    <property type="match status" value="1"/>
</dbReference>
<dbReference type="InterPro" id="IPR044563">
    <property type="entry name" value="Sgt1-like"/>
</dbReference>
<sequence>MASSSDLESKAKEAFVDDHFELAIDLYSQAIALCPSNADLFVDRAQANIKLQSFTDAVSDANKAIELNPANTKAYLRKGVACINLEEFQTAKTALETGASLAPGDSRFTNLIKECEKRIAEETEELTKQLVDKAPTNVVNLNNLPPAIGLSSQGTTVSSSKPKYRHEFYQKPDEVVVTVFAKGIPANNVVVDFGEQILSVTIEVPGEEAYHFQPRLFGKIVPAKSRYTVMSTKIEIRLAKADTLQWASLEFKADVAVVQKAIVSSAGNKKPAYPSSKPKRVDWDKLEAQMKKEEKDEKLDGDAALNKFFKDIYGDADEDTKRAMSKSFIESNGTVLSTNWKEVGAKKVEGSAPDGMELKKWEY</sequence>
<dbReference type="eggNOG" id="KOG0376">
    <property type="taxonomic scope" value="Eukaryota"/>
</dbReference>
<dbReference type="SUPFAM" id="SSF49764">
    <property type="entry name" value="HSP20-like chaperones"/>
    <property type="match status" value="1"/>
</dbReference>
<dbReference type="PROSITE" id="PS51048">
    <property type="entry name" value="SGS"/>
    <property type="match status" value="1"/>
</dbReference>
<dbReference type="Proteomes" id="UP000030748">
    <property type="component" value="Unassembled WGS sequence"/>
</dbReference>
<dbReference type="CDD" id="cd06466">
    <property type="entry name" value="p23_CS_SGT1_like"/>
    <property type="match status" value="1"/>
</dbReference>
<dbReference type="SMART" id="SM00028">
    <property type="entry name" value="TPR"/>
    <property type="match status" value="3"/>
</dbReference>
<proteinExistence type="inferred from homology"/>
<dbReference type="Pfam" id="PF13181">
    <property type="entry name" value="TPR_8"/>
    <property type="match status" value="2"/>
</dbReference>
<evidence type="ECO:0000256" key="2">
    <source>
        <dbReference type="ARBA" id="ARBA00022737"/>
    </source>
</evidence>
<keyword evidence="2" id="KW-0677">Repeat</keyword>
<dbReference type="STRING" id="4155.A0A022PTA2"/>
<dbReference type="InterPro" id="IPR019734">
    <property type="entry name" value="TPR_rpt"/>
</dbReference>
<dbReference type="EMBL" id="KI632289">
    <property type="protein sequence ID" value="EYU19592.1"/>
    <property type="molecule type" value="Genomic_DNA"/>
</dbReference>
<evidence type="ECO:0000259" key="7">
    <source>
        <dbReference type="PROSITE" id="PS51048"/>
    </source>
</evidence>
<evidence type="ECO:0000256" key="3">
    <source>
        <dbReference type="ARBA" id="ARBA00022803"/>
    </source>
</evidence>
<keyword evidence="3 6" id="KW-0802">TPR repeat</keyword>
<dbReference type="InterPro" id="IPR008978">
    <property type="entry name" value="HSP20-like_chaperone"/>
</dbReference>
<comment type="similarity">
    <text evidence="1">Belongs to the SGT1 family.</text>
</comment>
<name>A0A022PTA2_ERYGU</name>
<accession>A0A022PTA2</accession>
<feature type="domain" description="CS" evidence="8">
    <location>
        <begin position="161"/>
        <end position="250"/>
    </location>
</feature>
<dbReference type="GO" id="GO:0005634">
    <property type="term" value="C:nucleus"/>
    <property type="evidence" value="ECO:0000318"/>
    <property type="project" value="GO_Central"/>
</dbReference>
<dbReference type="FunFam" id="2.60.40.790:FF:000041">
    <property type="entry name" value="Protein SGT1 homolog A"/>
    <property type="match status" value="1"/>
</dbReference>
<dbReference type="PROSITE" id="PS50005">
    <property type="entry name" value="TPR"/>
    <property type="match status" value="1"/>
</dbReference>
<dbReference type="PANTHER" id="PTHR45862">
    <property type="entry name" value="PROTEIN SGT1 HOMOLOG"/>
    <property type="match status" value="1"/>
</dbReference>
<evidence type="ECO:0000256" key="6">
    <source>
        <dbReference type="PROSITE-ProRule" id="PRU00339"/>
    </source>
</evidence>
<evidence type="ECO:0000256" key="4">
    <source>
        <dbReference type="ARBA" id="ARBA00069423"/>
    </source>
</evidence>
<evidence type="ECO:0000313" key="9">
    <source>
        <dbReference type="EMBL" id="EYU19592.1"/>
    </source>
</evidence>
<dbReference type="InterPro" id="IPR011990">
    <property type="entry name" value="TPR-like_helical_dom_sf"/>
</dbReference>
<organism evidence="9 10">
    <name type="scientific">Erythranthe guttata</name>
    <name type="common">Yellow monkey flower</name>
    <name type="synonym">Mimulus guttatus</name>
    <dbReference type="NCBI Taxonomy" id="4155"/>
    <lineage>
        <taxon>Eukaryota</taxon>
        <taxon>Viridiplantae</taxon>
        <taxon>Streptophyta</taxon>
        <taxon>Embryophyta</taxon>
        <taxon>Tracheophyta</taxon>
        <taxon>Spermatophyta</taxon>
        <taxon>Magnoliopsida</taxon>
        <taxon>eudicotyledons</taxon>
        <taxon>Gunneridae</taxon>
        <taxon>Pentapetalae</taxon>
        <taxon>asterids</taxon>
        <taxon>lamiids</taxon>
        <taxon>Lamiales</taxon>
        <taxon>Phrymaceae</taxon>
        <taxon>Erythranthe</taxon>
    </lineage>
</organism>
<dbReference type="Gene3D" id="2.60.40.790">
    <property type="match status" value="1"/>
</dbReference>
<dbReference type="GO" id="GO:0050832">
    <property type="term" value="P:defense response to fungus"/>
    <property type="evidence" value="ECO:0000318"/>
    <property type="project" value="GO_Central"/>
</dbReference>